<feature type="region of interest" description="Disordered" evidence="1">
    <location>
        <begin position="1"/>
        <end position="164"/>
    </location>
</feature>
<dbReference type="AlphaFoldDB" id="A0A8H3VZN0"/>
<evidence type="ECO:0000313" key="2">
    <source>
        <dbReference type="EMBL" id="KAF0316850.1"/>
    </source>
</evidence>
<feature type="compositionally biased region" description="Low complexity" evidence="1">
    <location>
        <begin position="9"/>
        <end position="22"/>
    </location>
</feature>
<keyword evidence="3" id="KW-1185">Reference proteome</keyword>
<feature type="compositionally biased region" description="Polar residues" evidence="1">
    <location>
        <begin position="23"/>
        <end position="35"/>
    </location>
</feature>
<organism evidence="2 3">
    <name type="scientific">Colletotrichum asianum</name>
    <dbReference type="NCBI Taxonomy" id="702518"/>
    <lineage>
        <taxon>Eukaryota</taxon>
        <taxon>Fungi</taxon>
        <taxon>Dikarya</taxon>
        <taxon>Ascomycota</taxon>
        <taxon>Pezizomycotina</taxon>
        <taxon>Sordariomycetes</taxon>
        <taxon>Hypocreomycetidae</taxon>
        <taxon>Glomerellales</taxon>
        <taxon>Glomerellaceae</taxon>
        <taxon>Colletotrichum</taxon>
        <taxon>Colletotrichum gloeosporioides species complex</taxon>
    </lineage>
</organism>
<feature type="compositionally biased region" description="Basic and acidic residues" evidence="1">
    <location>
        <begin position="103"/>
        <end position="112"/>
    </location>
</feature>
<proteinExistence type="predicted"/>
<evidence type="ECO:0000313" key="3">
    <source>
        <dbReference type="Proteomes" id="UP000434172"/>
    </source>
</evidence>
<dbReference type="EMBL" id="WOWK01000146">
    <property type="protein sequence ID" value="KAF0316850.1"/>
    <property type="molecule type" value="Genomic_DNA"/>
</dbReference>
<name>A0A8H3VZN0_9PEZI</name>
<comment type="caution">
    <text evidence="2">The sequence shown here is derived from an EMBL/GenBank/DDBJ whole genome shotgun (WGS) entry which is preliminary data.</text>
</comment>
<dbReference type="Proteomes" id="UP000434172">
    <property type="component" value="Unassembled WGS sequence"/>
</dbReference>
<evidence type="ECO:0000256" key="1">
    <source>
        <dbReference type="SAM" id="MobiDB-lite"/>
    </source>
</evidence>
<reference evidence="2 3" key="1">
    <citation type="submission" date="2019-12" db="EMBL/GenBank/DDBJ databases">
        <title>A genome sequence resource for the geographically widespread anthracnose pathogen Colletotrichum asianum.</title>
        <authorList>
            <person name="Meng Y."/>
        </authorList>
    </citation>
    <scope>NUCLEOTIDE SEQUENCE [LARGE SCALE GENOMIC DNA]</scope>
    <source>
        <strain evidence="2 3">ICMP 18580</strain>
    </source>
</reference>
<sequence length="164" mass="17762">MAQMPTQGTPSSTAETRSSATRQPSPISLSWSNPSVRPACRHTGNVTSCTPHLFRDPSPPKPRSWPSFEASKLAEPVDSSMPPPEAPQRPAKQSLADPTYRPPRLELARYEPDCDSDSQPQPEPEAGHQAPAPSDDNFLCANDGFGVTVDDNTFRSRDIPTPGL</sequence>
<gene>
    <name evidence="2" type="ORF">GQ607_015924</name>
</gene>
<accession>A0A8H3VZN0</accession>
<protein>
    <submittedName>
        <fullName evidence="2">Uncharacterized protein</fullName>
    </submittedName>
</protein>